<proteinExistence type="predicted"/>
<name>A0ACB8R6X0_9AGAM</name>
<evidence type="ECO:0000313" key="2">
    <source>
        <dbReference type="Proteomes" id="UP000814033"/>
    </source>
</evidence>
<accession>A0ACB8R6X0</accession>
<protein>
    <submittedName>
        <fullName evidence="1">HPP-domain-containing protein</fullName>
    </submittedName>
</protein>
<dbReference type="EMBL" id="MU276252">
    <property type="protein sequence ID" value="KAI0039881.1"/>
    <property type="molecule type" value="Genomic_DNA"/>
</dbReference>
<reference evidence="1" key="1">
    <citation type="submission" date="2021-02" db="EMBL/GenBank/DDBJ databases">
        <authorList>
            <consortium name="DOE Joint Genome Institute"/>
            <person name="Ahrendt S."/>
            <person name="Looney B.P."/>
            <person name="Miyauchi S."/>
            <person name="Morin E."/>
            <person name="Drula E."/>
            <person name="Courty P.E."/>
            <person name="Chicoki N."/>
            <person name="Fauchery L."/>
            <person name="Kohler A."/>
            <person name="Kuo A."/>
            <person name="Labutti K."/>
            <person name="Pangilinan J."/>
            <person name="Lipzen A."/>
            <person name="Riley R."/>
            <person name="Andreopoulos W."/>
            <person name="He G."/>
            <person name="Johnson J."/>
            <person name="Barry K.W."/>
            <person name="Grigoriev I.V."/>
            <person name="Nagy L."/>
            <person name="Hibbett D."/>
            <person name="Henrissat B."/>
            <person name="Matheny P.B."/>
            <person name="Labbe J."/>
            <person name="Martin F."/>
        </authorList>
    </citation>
    <scope>NUCLEOTIDE SEQUENCE</scope>
    <source>
        <strain evidence="1">FP105234-sp</strain>
    </source>
</reference>
<sequence>MNAAVRNELKARKLEIHNRVTDGILSRVPRARAPPPRRAQYVVWFWSWVGAFCGLSVIMAVFGQAHYFIERHVPLLIASYGASAVLIYGAIDAPLAQPRPLVAGHFIGALIGVAITKLFLHLPPPRFEQLRWLAAALSCATAIVAMQITETTHPPAGATALLPAVDAAFTDLGWYYLPVVLLSSALALAVALVINNVRRRYPAYWIVPPKLVPTAPGPGMGAAEVPDPSLECAGTTLTEVEEGSCPQQSSACNPQCDA</sequence>
<organism evidence="1 2">
    <name type="scientific">Auriscalpium vulgare</name>
    <dbReference type="NCBI Taxonomy" id="40419"/>
    <lineage>
        <taxon>Eukaryota</taxon>
        <taxon>Fungi</taxon>
        <taxon>Dikarya</taxon>
        <taxon>Basidiomycota</taxon>
        <taxon>Agaricomycotina</taxon>
        <taxon>Agaricomycetes</taxon>
        <taxon>Russulales</taxon>
        <taxon>Auriscalpiaceae</taxon>
        <taxon>Auriscalpium</taxon>
    </lineage>
</organism>
<evidence type="ECO:0000313" key="1">
    <source>
        <dbReference type="EMBL" id="KAI0039881.1"/>
    </source>
</evidence>
<comment type="caution">
    <text evidence="1">The sequence shown here is derived from an EMBL/GenBank/DDBJ whole genome shotgun (WGS) entry which is preliminary data.</text>
</comment>
<keyword evidence="2" id="KW-1185">Reference proteome</keyword>
<dbReference type="Proteomes" id="UP000814033">
    <property type="component" value="Unassembled WGS sequence"/>
</dbReference>
<reference evidence="1" key="2">
    <citation type="journal article" date="2022" name="New Phytol.">
        <title>Evolutionary transition to the ectomycorrhizal habit in the genomes of a hyperdiverse lineage of mushroom-forming fungi.</title>
        <authorList>
            <person name="Looney B."/>
            <person name="Miyauchi S."/>
            <person name="Morin E."/>
            <person name="Drula E."/>
            <person name="Courty P.E."/>
            <person name="Kohler A."/>
            <person name="Kuo A."/>
            <person name="LaButti K."/>
            <person name="Pangilinan J."/>
            <person name="Lipzen A."/>
            <person name="Riley R."/>
            <person name="Andreopoulos W."/>
            <person name="He G."/>
            <person name="Johnson J."/>
            <person name="Nolan M."/>
            <person name="Tritt A."/>
            <person name="Barry K.W."/>
            <person name="Grigoriev I.V."/>
            <person name="Nagy L.G."/>
            <person name="Hibbett D."/>
            <person name="Henrissat B."/>
            <person name="Matheny P.B."/>
            <person name="Labbe J."/>
            <person name="Martin F.M."/>
        </authorList>
    </citation>
    <scope>NUCLEOTIDE SEQUENCE</scope>
    <source>
        <strain evidence="1">FP105234-sp</strain>
    </source>
</reference>
<gene>
    <name evidence="1" type="ORF">FA95DRAFT_1591426</name>
</gene>